<accession>A0A427A638</accession>
<proteinExistence type="predicted"/>
<dbReference type="AlphaFoldDB" id="A0A427A638"/>
<evidence type="ECO:0000256" key="2">
    <source>
        <dbReference type="SAM" id="Phobius"/>
    </source>
</evidence>
<comment type="caution">
    <text evidence="3">The sequence shown here is derived from an EMBL/GenBank/DDBJ whole genome shotgun (WGS) entry which is preliminary data.</text>
</comment>
<keyword evidence="2" id="KW-0472">Membrane</keyword>
<organism evidence="3 4">
    <name type="scientific">Ensete ventricosum</name>
    <name type="common">Abyssinian banana</name>
    <name type="synonym">Musa ensete</name>
    <dbReference type="NCBI Taxonomy" id="4639"/>
    <lineage>
        <taxon>Eukaryota</taxon>
        <taxon>Viridiplantae</taxon>
        <taxon>Streptophyta</taxon>
        <taxon>Embryophyta</taxon>
        <taxon>Tracheophyta</taxon>
        <taxon>Spermatophyta</taxon>
        <taxon>Magnoliopsida</taxon>
        <taxon>Liliopsida</taxon>
        <taxon>Zingiberales</taxon>
        <taxon>Musaceae</taxon>
        <taxon>Ensete</taxon>
    </lineage>
</organism>
<evidence type="ECO:0000313" key="4">
    <source>
        <dbReference type="Proteomes" id="UP000287651"/>
    </source>
</evidence>
<gene>
    <name evidence="3" type="ORF">B296_00035229</name>
</gene>
<feature type="compositionally biased region" description="Basic and acidic residues" evidence="1">
    <location>
        <begin position="100"/>
        <end position="115"/>
    </location>
</feature>
<name>A0A427A638_ENSVE</name>
<dbReference type="EMBL" id="AMZH03003628">
    <property type="protein sequence ID" value="RRT71717.1"/>
    <property type="molecule type" value="Genomic_DNA"/>
</dbReference>
<dbReference type="Proteomes" id="UP000287651">
    <property type="component" value="Unassembled WGS sequence"/>
</dbReference>
<reference evidence="3 4" key="1">
    <citation type="journal article" date="2014" name="Agronomy (Basel)">
        <title>A Draft Genome Sequence for Ensete ventricosum, the Drought-Tolerant Tree Against Hunger.</title>
        <authorList>
            <person name="Harrison J."/>
            <person name="Moore K.A."/>
            <person name="Paszkiewicz K."/>
            <person name="Jones T."/>
            <person name="Grant M."/>
            <person name="Ambacheew D."/>
            <person name="Muzemil S."/>
            <person name="Studholme D.J."/>
        </authorList>
    </citation>
    <scope>NUCLEOTIDE SEQUENCE [LARGE SCALE GENOMIC DNA]</scope>
</reference>
<keyword evidence="2" id="KW-0812">Transmembrane</keyword>
<feature type="region of interest" description="Disordered" evidence="1">
    <location>
        <begin position="89"/>
        <end position="118"/>
    </location>
</feature>
<protein>
    <recommendedName>
        <fullName evidence="5">Transmembrane protein</fullName>
    </recommendedName>
</protein>
<evidence type="ECO:0000256" key="1">
    <source>
        <dbReference type="SAM" id="MobiDB-lite"/>
    </source>
</evidence>
<feature type="transmembrane region" description="Helical" evidence="2">
    <location>
        <begin position="41"/>
        <end position="60"/>
    </location>
</feature>
<evidence type="ECO:0008006" key="5">
    <source>
        <dbReference type="Google" id="ProtNLM"/>
    </source>
</evidence>
<sequence>MAVLAPPQLSLSETNTGAWAWHGSPSSAASASYARKRRGNLFPLFFFVSVAATTVAKVIYASATKAGLVFCGPSFKGGGLAWEKKKLPSKASTVPGESSKATKEKEQGKATDRHAVLSSSSSTLTGPAAAATRVCGRYLSPPVTGSSLSRLLTLHREPSPSPITCMRVGEMEV</sequence>
<keyword evidence="2" id="KW-1133">Transmembrane helix</keyword>
<evidence type="ECO:0000313" key="3">
    <source>
        <dbReference type="EMBL" id="RRT71717.1"/>
    </source>
</evidence>